<dbReference type="AlphaFoldDB" id="A0A7M7K568"/>
<sequence>MEGRARHYDHSNWSPGSGRTWTYSSGDTSEQCAAFMEAVNCSSVEDIKDENLREEVQLWLQRFVSLQVVGKNIQKGKTPVSATDQPLRVAQIPLEFDPPRIKRWSADDEALRQYVIDKLAESMRIEEWMTPENSSQFFDPASISEKSNRRDDNRIEIYSNGIGYDDDNGKTARGFDRRRLSSQLSEAFHIFARTTDLPQIITSTANLNY</sequence>
<name>A0A7M7K568_VARDE</name>
<dbReference type="OrthoDB" id="6506188at2759"/>
<dbReference type="GeneID" id="111250438"/>
<organism evidence="1 2">
    <name type="scientific">Varroa destructor</name>
    <name type="common">Honeybee mite</name>
    <dbReference type="NCBI Taxonomy" id="109461"/>
    <lineage>
        <taxon>Eukaryota</taxon>
        <taxon>Metazoa</taxon>
        <taxon>Ecdysozoa</taxon>
        <taxon>Arthropoda</taxon>
        <taxon>Chelicerata</taxon>
        <taxon>Arachnida</taxon>
        <taxon>Acari</taxon>
        <taxon>Parasitiformes</taxon>
        <taxon>Mesostigmata</taxon>
        <taxon>Gamasina</taxon>
        <taxon>Dermanyssoidea</taxon>
        <taxon>Varroidae</taxon>
        <taxon>Varroa</taxon>
    </lineage>
</organism>
<dbReference type="RefSeq" id="XP_022661440.1">
    <property type="nucleotide sequence ID" value="XM_022805705.1"/>
</dbReference>
<proteinExistence type="predicted"/>
<dbReference type="RefSeq" id="XP_022661441.1">
    <property type="nucleotide sequence ID" value="XM_022805706.1"/>
</dbReference>
<accession>A0A7M7K568</accession>
<evidence type="ECO:0000313" key="2">
    <source>
        <dbReference type="Proteomes" id="UP000594260"/>
    </source>
</evidence>
<dbReference type="Proteomes" id="UP000594260">
    <property type="component" value="Unplaced"/>
</dbReference>
<protein>
    <submittedName>
        <fullName evidence="1">Uncharacterized protein</fullName>
    </submittedName>
</protein>
<keyword evidence="2" id="KW-1185">Reference proteome</keyword>
<dbReference type="EnsemblMetazoa" id="XM_022805705">
    <property type="protein sequence ID" value="XP_022661440"/>
    <property type="gene ID" value="LOC111250438"/>
</dbReference>
<dbReference type="EnsemblMetazoa" id="XM_022805706">
    <property type="protein sequence ID" value="XP_022661441"/>
    <property type="gene ID" value="LOC111250438"/>
</dbReference>
<evidence type="ECO:0000313" key="1">
    <source>
        <dbReference type="EnsemblMetazoa" id="XP_022661440"/>
    </source>
</evidence>
<dbReference type="KEGG" id="vde:111250438"/>
<reference evidence="1" key="1">
    <citation type="submission" date="2021-01" db="UniProtKB">
        <authorList>
            <consortium name="EnsemblMetazoa"/>
        </authorList>
    </citation>
    <scope>IDENTIFICATION</scope>
</reference>
<dbReference type="InParanoid" id="A0A7M7K568"/>